<reference evidence="10 11" key="1">
    <citation type="submission" date="2024-04" db="EMBL/GenBank/DDBJ databases">
        <authorList>
            <person name="Rising A."/>
            <person name="Reimegard J."/>
            <person name="Sonavane S."/>
            <person name="Akerstrom W."/>
            <person name="Nylinder S."/>
            <person name="Hedman E."/>
            <person name="Kallberg Y."/>
        </authorList>
    </citation>
    <scope>NUCLEOTIDE SEQUENCE [LARGE SCALE GENOMIC DNA]</scope>
</reference>
<dbReference type="EMBL" id="CAXIEN010000030">
    <property type="protein sequence ID" value="CAL1267694.1"/>
    <property type="molecule type" value="Genomic_DNA"/>
</dbReference>
<evidence type="ECO:0000313" key="10">
    <source>
        <dbReference type="EMBL" id="CAL1267694.1"/>
    </source>
</evidence>
<dbReference type="PANTHER" id="PTHR13170">
    <property type="entry name" value="O-GLCNACASE"/>
    <property type="match status" value="1"/>
</dbReference>
<dbReference type="Pfam" id="PF07555">
    <property type="entry name" value="NAGidase"/>
    <property type="match status" value="1"/>
</dbReference>
<evidence type="ECO:0000259" key="9">
    <source>
        <dbReference type="PROSITE" id="PS52009"/>
    </source>
</evidence>
<dbReference type="Gene3D" id="3.40.630.30">
    <property type="match status" value="1"/>
</dbReference>
<dbReference type="SUPFAM" id="SSF51445">
    <property type="entry name" value="(Trans)glycosidases"/>
    <property type="match status" value="1"/>
</dbReference>
<dbReference type="Gene3D" id="1.20.58.240">
    <property type="entry name" value="STAT, domain 1"/>
    <property type="match status" value="1"/>
</dbReference>
<dbReference type="GO" id="GO:0102571">
    <property type="term" value="F:[protein]-3-O-(N-acetyl-D-glucosaminyl)-L-serine/L-threonine O-N-acetyl-alpha-D-glucosaminase activity"/>
    <property type="evidence" value="ECO:0007669"/>
    <property type="project" value="UniProtKB-EC"/>
</dbReference>
<feature type="region of interest" description="Disordered" evidence="8">
    <location>
        <begin position="424"/>
        <end position="487"/>
    </location>
</feature>
<evidence type="ECO:0000256" key="6">
    <source>
        <dbReference type="ARBA" id="ARBA00066938"/>
    </source>
</evidence>
<evidence type="ECO:0000256" key="1">
    <source>
        <dbReference type="ARBA" id="ARBA00022801"/>
    </source>
</evidence>
<evidence type="ECO:0000256" key="7">
    <source>
        <dbReference type="ARBA" id="ARBA00076634"/>
    </source>
</evidence>
<dbReference type="Proteomes" id="UP001497382">
    <property type="component" value="Unassembled WGS sequence"/>
</dbReference>
<comment type="catalytic activity">
    <reaction evidence="4">
        <text>3-O-(N-acetyl-beta-D-glucosaminyl)-L-seryl-[protein] + H2O = N-acetyl-D-glucosamine + L-seryl-[protein]</text>
        <dbReference type="Rhea" id="RHEA:48876"/>
        <dbReference type="Rhea" id="RHEA-COMP:9863"/>
        <dbReference type="Rhea" id="RHEA-COMP:12251"/>
        <dbReference type="ChEBI" id="CHEBI:15377"/>
        <dbReference type="ChEBI" id="CHEBI:29999"/>
        <dbReference type="ChEBI" id="CHEBI:90838"/>
        <dbReference type="ChEBI" id="CHEBI:506227"/>
        <dbReference type="EC" id="3.2.1.169"/>
    </reaction>
</comment>
<evidence type="ECO:0000256" key="2">
    <source>
        <dbReference type="ARBA" id="ARBA00023295"/>
    </source>
</evidence>
<feature type="compositionally biased region" description="Basic and acidic residues" evidence="8">
    <location>
        <begin position="455"/>
        <end position="470"/>
    </location>
</feature>
<dbReference type="AlphaFoldDB" id="A0AAV1ZBU5"/>
<evidence type="ECO:0000256" key="3">
    <source>
        <dbReference type="ARBA" id="ARBA00030512"/>
    </source>
</evidence>
<dbReference type="EC" id="3.2.1.169" evidence="6"/>
<dbReference type="GO" id="GO:0009100">
    <property type="term" value="P:glycoprotein metabolic process"/>
    <property type="evidence" value="ECO:0007669"/>
    <property type="project" value="TreeGrafter"/>
</dbReference>
<keyword evidence="1" id="KW-0378">Hydrolase</keyword>
<evidence type="ECO:0000256" key="5">
    <source>
        <dbReference type="ARBA" id="ARBA00052136"/>
    </source>
</evidence>
<evidence type="ECO:0000313" key="11">
    <source>
        <dbReference type="Proteomes" id="UP001497382"/>
    </source>
</evidence>
<evidence type="ECO:0000256" key="8">
    <source>
        <dbReference type="SAM" id="MobiDB-lite"/>
    </source>
</evidence>
<comment type="catalytic activity">
    <reaction evidence="5">
        <text>3-O-(N-acetyl-beta-D-glucosaminyl)-L-threonyl-[protein] + H2O = L-threonyl-[protein] + N-acetyl-D-glucosamine</text>
        <dbReference type="Rhea" id="RHEA:48892"/>
        <dbReference type="Rhea" id="RHEA-COMP:11060"/>
        <dbReference type="Rhea" id="RHEA-COMP:12252"/>
        <dbReference type="ChEBI" id="CHEBI:15377"/>
        <dbReference type="ChEBI" id="CHEBI:30013"/>
        <dbReference type="ChEBI" id="CHEBI:90840"/>
        <dbReference type="ChEBI" id="CHEBI:506227"/>
        <dbReference type="EC" id="3.2.1.169"/>
    </reaction>
</comment>
<accession>A0AAV1ZBU5</accession>
<dbReference type="SUPFAM" id="SSF55729">
    <property type="entry name" value="Acyl-CoA N-acyltransferases (Nat)"/>
    <property type="match status" value="1"/>
</dbReference>
<dbReference type="InterPro" id="IPR016181">
    <property type="entry name" value="Acyl_CoA_acyltransferase"/>
</dbReference>
<dbReference type="InterPro" id="IPR011496">
    <property type="entry name" value="O-GlcNAcase_cat"/>
</dbReference>
<feature type="domain" description="GH84" evidence="9">
    <location>
        <begin position="21"/>
        <end position="296"/>
    </location>
</feature>
<keyword evidence="11" id="KW-1185">Reference proteome</keyword>
<keyword evidence="2" id="KW-0326">Glycosidase</keyword>
<proteinExistence type="predicted"/>
<dbReference type="Gene3D" id="3.20.20.80">
    <property type="entry name" value="Glycosidases"/>
    <property type="match status" value="1"/>
</dbReference>
<comment type="caution">
    <text evidence="10">The sequence shown here is derived from an EMBL/GenBank/DDBJ whole genome shotgun (WGS) entry which is preliminary data.</text>
</comment>
<dbReference type="PROSITE" id="PS52009">
    <property type="entry name" value="GH84"/>
    <property type="match status" value="1"/>
</dbReference>
<dbReference type="GO" id="GO:0016231">
    <property type="term" value="F:beta-N-acetylglucosaminidase activity"/>
    <property type="evidence" value="ECO:0007669"/>
    <property type="project" value="TreeGrafter"/>
</dbReference>
<dbReference type="InterPro" id="IPR051822">
    <property type="entry name" value="Glycosyl_Hydrolase_84"/>
</dbReference>
<dbReference type="FunFam" id="3.20.20.80:FF:000009">
    <property type="entry name" value="O-GlcNAcase BT_4395"/>
    <property type="match status" value="1"/>
</dbReference>
<gene>
    <name evidence="10" type="ORF">LARSCL_LOCUS3823</name>
</gene>
<evidence type="ECO:0000256" key="4">
    <source>
        <dbReference type="ARBA" id="ARBA00050933"/>
    </source>
</evidence>
<organism evidence="10 11">
    <name type="scientific">Larinioides sclopetarius</name>
    <dbReference type="NCBI Taxonomy" id="280406"/>
    <lineage>
        <taxon>Eukaryota</taxon>
        <taxon>Metazoa</taxon>
        <taxon>Ecdysozoa</taxon>
        <taxon>Arthropoda</taxon>
        <taxon>Chelicerata</taxon>
        <taxon>Arachnida</taxon>
        <taxon>Araneae</taxon>
        <taxon>Araneomorphae</taxon>
        <taxon>Entelegynae</taxon>
        <taxon>Araneoidea</taxon>
        <taxon>Araneidae</taxon>
        <taxon>Larinioides</taxon>
    </lineage>
</organism>
<sequence>MAEVCDVAESNGDCKNDDREFLCGVVEGFYGRPWTPEQRRDLFVKMKKMGLNAYMYAPKDDFKHRAYWRELYSVEEAEHLTSLIQAAAENDVTFFYALSPGLDITYSNPKEILSLKRKLEQVCQFGCSAFALLFDDIEPEISETDKEVYQSFAHAQVAVANEIFEYLSHPKFIFCPTEYCAARAIPNVQNSEYLNTIGQKLHLNIDIMWTGPKVISKEITIESIQELSEVLHRPPLIWDNLHANDYDQKRLFLGPYCGRSTELIPRLRGVLSNPNCEYETNFVPIHTLSQWSKCTIDGKRELNLSDSVSADIKLETENEFGSMEDLVSPMSPNTYHPKNALKIAIKDWMAEFYKAKNAFGRVISAPLVPTPIPACPLPVITSCFSTANVPTPAPAGRTSPVLDSSYQPLSSELVNSLIANTAPKESNNLEPMDCNPLPPSPKHSPTVENEIILETDSKPEDQAETVSKEEITEEMQTEPIDVVGNDSEGKQLAESDISLLIDLFYLPFEHGRGGIKILQEFHWLKSHGYIVCQSKRKGREPESPEVQEWLTRVAKFDNMTQAVGKLLMRLTFCPNRSLLYDLYPYIWDIKGVVSMLNSYLKWIALRRVPLPVSSLMSSPFTWFSKGYKETFMSGDQEPWAFLGGLTSELQHLLPLESVNDLFLYKPPEVPNNKIYTIRPYLPSDEAQVYGVCRRTCDDGMDGSEVFPEYPDLIGDKLVGHFLCLSPEYCFVVEDENGICGYALAALDARQLKTKCEMCWIPELLAKYPAPKKGNGEMLTPAEEIIAGFYNRQKIGPPEIVYVHHPSTLRMNILPTVSDPSVPKRMLTCILSTLKANGSHGVFVDVTVGDKNIVDFFSKLGFLEIAHPGFHVEDVFYMGRTF</sequence>
<name>A0AAV1ZBU5_9ARAC</name>
<dbReference type="InterPro" id="IPR017853">
    <property type="entry name" value="GH"/>
</dbReference>
<dbReference type="PANTHER" id="PTHR13170:SF16">
    <property type="entry name" value="PROTEIN O-GLCNACASE"/>
    <property type="match status" value="1"/>
</dbReference>
<protein>
    <recommendedName>
        <fullName evidence="6">protein O-GlcNAcase</fullName>
        <ecNumber evidence="6">3.2.1.169</ecNumber>
    </recommendedName>
    <alternativeName>
        <fullName evidence="3">Beta-N-acetylhexosaminidase</fullName>
    </alternativeName>
    <alternativeName>
        <fullName evidence="7">Beta-hexosaminidase</fullName>
    </alternativeName>
</protein>